<organism evidence="3 4">
    <name type="scientific">Streptomyces broussonetiae</name>
    <dbReference type="NCBI Taxonomy" id="2686304"/>
    <lineage>
        <taxon>Bacteria</taxon>
        <taxon>Bacillati</taxon>
        <taxon>Actinomycetota</taxon>
        <taxon>Actinomycetes</taxon>
        <taxon>Kitasatosporales</taxon>
        <taxon>Streptomycetaceae</taxon>
        <taxon>Streptomyces</taxon>
    </lineage>
</organism>
<reference evidence="3 4" key="1">
    <citation type="submission" date="2019-12" db="EMBL/GenBank/DDBJ databases">
        <title>Streptomyces sp. strain T44 isolated from rhizosphere soil of Broussonetia papyrifera.</title>
        <authorList>
            <person name="Mo P."/>
        </authorList>
    </citation>
    <scope>NUCLEOTIDE SEQUENCE [LARGE SCALE GENOMIC DNA]</scope>
    <source>
        <strain evidence="3 4">T44</strain>
    </source>
</reference>
<accession>A0A6I6NE67</accession>
<feature type="compositionally biased region" description="Low complexity" evidence="1">
    <location>
        <begin position="63"/>
        <end position="91"/>
    </location>
</feature>
<sequence length="222" mass="22157">MNHTYKPPSLLPAAGQERTYALIIAGVPLLLILLTGVLPQLHSGSGGSTGAAVSGNGGYSYQPSLTDPATPDTSTPDTSASDISTPDTSTTYGTAPQTPTSGSDATGLSPGPAGSPATDGATGTDGATDPASTVKGYFAAINSRDFHAAWDLGGKNLDSSYSSFVAGFEGTEHDDVTVESVDGTTVSVSLVARQSDGTQKSYSGRYTVADGTITSASITPAG</sequence>
<dbReference type="KEGG" id="sbro:GQF42_27690"/>
<evidence type="ECO:0000256" key="1">
    <source>
        <dbReference type="SAM" id="MobiDB-lite"/>
    </source>
</evidence>
<evidence type="ECO:0000313" key="3">
    <source>
        <dbReference type="EMBL" id="QHA06556.1"/>
    </source>
</evidence>
<proteinExistence type="predicted"/>
<dbReference type="AlphaFoldDB" id="A0A6I6NE67"/>
<evidence type="ECO:0000256" key="2">
    <source>
        <dbReference type="SAM" id="Phobius"/>
    </source>
</evidence>
<evidence type="ECO:0000313" key="4">
    <source>
        <dbReference type="Proteomes" id="UP000436138"/>
    </source>
</evidence>
<keyword evidence="4" id="KW-1185">Reference proteome</keyword>
<keyword evidence="2" id="KW-0472">Membrane</keyword>
<keyword evidence="2" id="KW-1133">Transmembrane helix</keyword>
<feature type="compositionally biased region" description="Low complexity" evidence="1">
    <location>
        <begin position="109"/>
        <end position="128"/>
    </location>
</feature>
<feature type="transmembrane region" description="Helical" evidence="2">
    <location>
        <begin position="20"/>
        <end position="38"/>
    </location>
</feature>
<name>A0A6I6NE67_9ACTN</name>
<keyword evidence="2" id="KW-0812">Transmembrane</keyword>
<feature type="region of interest" description="Disordered" evidence="1">
    <location>
        <begin position="43"/>
        <end position="128"/>
    </location>
</feature>
<gene>
    <name evidence="3" type="ORF">GQF42_27690</name>
</gene>
<dbReference type="RefSeq" id="WP_158924240.1">
    <property type="nucleotide sequence ID" value="NZ_CP047020.1"/>
</dbReference>
<dbReference type="EMBL" id="CP047020">
    <property type="protein sequence ID" value="QHA06556.1"/>
    <property type="molecule type" value="Genomic_DNA"/>
</dbReference>
<dbReference type="Proteomes" id="UP000436138">
    <property type="component" value="Chromosome"/>
</dbReference>
<feature type="compositionally biased region" description="Polar residues" evidence="1">
    <location>
        <begin position="92"/>
        <end position="106"/>
    </location>
</feature>
<protein>
    <submittedName>
        <fullName evidence="3">Uncharacterized protein</fullName>
    </submittedName>
</protein>